<accession>A0ABU6WDE0</accession>
<organism evidence="1 2">
    <name type="scientific">Stylosanthes scabra</name>
    <dbReference type="NCBI Taxonomy" id="79078"/>
    <lineage>
        <taxon>Eukaryota</taxon>
        <taxon>Viridiplantae</taxon>
        <taxon>Streptophyta</taxon>
        <taxon>Embryophyta</taxon>
        <taxon>Tracheophyta</taxon>
        <taxon>Spermatophyta</taxon>
        <taxon>Magnoliopsida</taxon>
        <taxon>eudicotyledons</taxon>
        <taxon>Gunneridae</taxon>
        <taxon>Pentapetalae</taxon>
        <taxon>rosids</taxon>
        <taxon>fabids</taxon>
        <taxon>Fabales</taxon>
        <taxon>Fabaceae</taxon>
        <taxon>Papilionoideae</taxon>
        <taxon>50 kb inversion clade</taxon>
        <taxon>dalbergioids sensu lato</taxon>
        <taxon>Dalbergieae</taxon>
        <taxon>Pterocarpus clade</taxon>
        <taxon>Stylosanthes</taxon>
    </lineage>
</organism>
<proteinExistence type="predicted"/>
<evidence type="ECO:0000313" key="1">
    <source>
        <dbReference type="EMBL" id="MED6182831.1"/>
    </source>
</evidence>
<keyword evidence="2" id="KW-1185">Reference proteome</keyword>
<evidence type="ECO:0000313" key="2">
    <source>
        <dbReference type="Proteomes" id="UP001341840"/>
    </source>
</evidence>
<comment type="caution">
    <text evidence="1">The sequence shown here is derived from an EMBL/GenBank/DDBJ whole genome shotgun (WGS) entry which is preliminary data.</text>
</comment>
<dbReference type="EMBL" id="JASCZI010181386">
    <property type="protein sequence ID" value="MED6182831.1"/>
    <property type="molecule type" value="Genomic_DNA"/>
</dbReference>
<reference evidence="1 2" key="1">
    <citation type="journal article" date="2023" name="Plants (Basel)">
        <title>Bridging the Gap: Combining Genomics and Transcriptomics Approaches to Understand Stylosanthes scabra, an Orphan Legume from the Brazilian Caatinga.</title>
        <authorList>
            <person name="Ferreira-Neto J.R.C."/>
            <person name="da Silva M.D."/>
            <person name="Binneck E."/>
            <person name="de Melo N.F."/>
            <person name="da Silva R.H."/>
            <person name="de Melo A.L.T.M."/>
            <person name="Pandolfi V."/>
            <person name="Bustamante F.O."/>
            <person name="Brasileiro-Vidal A.C."/>
            <person name="Benko-Iseppon A.M."/>
        </authorList>
    </citation>
    <scope>NUCLEOTIDE SEQUENCE [LARGE SCALE GENOMIC DNA]</scope>
    <source>
        <tissue evidence="1">Leaves</tissue>
    </source>
</reference>
<sequence length="69" mass="7779">MEKAKGIATPKWTRKQFCVARSSSIEAKFRSPTDLTAEIMSGQSQQEELKVPTVWPVVYYDNLRSSALS</sequence>
<gene>
    <name evidence="1" type="ORF">PIB30_032507</name>
</gene>
<name>A0ABU6WDE0_9FABA</name>
<protein>
    <submittedName>
        <fullName evidence="1">Uncharacterized protein</fullName>
    </submittedName>
</protein>
<dbReference type="Proteomes" id="UP001341840">
    <property type="component" value="Unassembled WGS sequence"/>
</dbReference>